<evidence type="ECO:0000256" key="4">
    <source>
        <dbReference type="ARBA" id="ARBA00022475"/>
    </source>
</evidence>
<keyword evidence="11" id="KW-0282">Flagellum</keyword>
<name>A0AB39UWN1_9GAMM</name>
<dbReference type="InterPro" id="IPR005503">
    <property type="entry name" value="FliL"/>
</dbReference>
<evidence type="ECO:0000256" key="8">
    <source>
        <dbReference type="ARBA" id="ARBA00022989"/>
    </source>
</evidence>
<keyword evidence="4" id="KW-1003">Cell membrane</keyword>
<keyword evidence="8 10" id="KW-1133">Transmembrane helix</keyword>
<keyword evidence="6 10" id="KW-0812">Transmembrane</keyword>
<dbReference type="Pfam" id="PF03748">
    <property type="entry name" value="FliL"/>
    <property type="match status" value="1"/>
</dbReference>
<keyword evidence="10" id="KW-0997">Cell inner membrane</keyword>
<evidence type="ECO:0000256" key="3">
    <source>
        <dbReference type="ARBA" id="ARBA00008281"/>
    </source>
</evidence>
<dbReference type="GO" id="GO:0071978">
    <property type="term" value="P:bacterial-type flagellum-dependent swarming motility"/>
    <property type="evidence" value="ECO:0007669"/>
    <property type="project" value="TreeGrafter"/>
</dbReference>
<dbReference type="RefSeq" id="WP_369601746.1">
    <property type="nucleotide sequence ID" value="NZ_CP154858.1"/>
</dbReference>
<comment type="subcellular location">
    <subcellularLocation>
        <location evidence="10">Cell inner membrane</location>
    </subcellularLocation>
    <subcellularLocation>
        <location evidence="2">Cell membrane</location>
        <topology evidence="2">Single-pass membrane protein</topology>
    </subcellularLocation>
</comment>
<sequence length="170" mass="18252">MAEKEAPEATEEGEGKSGSKKMLIIILVVVILAAGGGVGVAWFLLSGDKSAEADKPAEPAAPVHKPALYFNIKPPIVVAFDGNKGTRYLQVSISVMGRDKEAIDGVELHLPVIRNRLINAIGSKDFASLMTPEAKEALRQECKDIINQVLNDEQVAGSIEEVLFTNLVMQ</sequence>
<evidence type="ECO:0000313" key="11">
    <source>
        <dbReference type="EMBL" id="XDT72742.1"/>
    </source>
</evidence>
<proteinExistence type="inferred from homology"/>
<evidence type="ECO:0000256" key="5">
    <source>
        <dbReference type="ARBA" id="ARBA00022500"/>
    </source>
</evidence>
<comment type="function">
    <text evidence="1 10">Controls the rotational direction of flagella during chemotaxis.</text>
</comment>
<keyword evidence="11" id="KW-0966">Cell projection</keyword>
<keyword evidence="11" id="KW-0969">Cilium</keyword>
<dbReference type="PANTHER" id="PTHR35091:SF2">
    <property type="entry name" value="FLAGELLAR PROTEIN FLIL"/>
    <property type="match status" value="1"/>
</dbReference>
<dbReference type="GO" id="GO:0009425">
    <property type="term" value="C:bacterial-type flagellum basal body"/>
    <property type="evidence" value="ECO:0007669"/>
    <property type="project" value="InterPro"/>
</dbReference>
<feature type="transmembrane region" description="Helical" evidence="10">
    <location>
        <begin position="22"/>
        <end position="45"/>
    </location>
</feature>
<evidence type="ECO:0000256" key="10">
    <source>
        <dbReference type="RuleBase" id="RU364125"/>
    </source>
</evidence>
<evidence type="ECO:0000256" key="9">
    <source>
        <dbReference type="ARBA" id="ARBA00023136"/>
    </source>
</evidence>
<evidence type="ECO:0000256" key="7">
    <source>
        <dbReference type="ARBA" id="ARBA00022779"/>
    </source>
</evidence>
<dbReference type="AlphaFoldDB" id="A0AB39UWN1"/>
<organism evidence="11">
    <name type="scientific">Thermohahella caldifontis</name>
    <dbReference type="NCBI Taxonomy" id="3142973"/>
    <lineage>
        <taxon>Bacteria</taxon>
        <taxon>Pseudomonadati</taxon>
        <taxon>Pseudomonadota</taxon>
        <taxon>Gammaproteobacteria</taxon>
        <taxon>Oceanospirillales</taxon>
        <taxon>Hahellaceae</taxon>
        <taxon>Thermohahella</taxon>
    </lineage>
</organism>
<evidence type="ECO:0000256" key="6">
    <source>
        <dbReference type="ARBA" id="ARBA00022692"/>
    </source>
</evidence>
<evidence type="ECO:0000256" key="2">
    <source>
        <dbReference type="ARBA" id="ARBA00004162"/>
    </source>
</evidence>
<protein>
    <recommendedName>
        <fullName evidence="10">Flagellar protein FliL</fullName>
    </recommendedName>
</protein>
<dbReference type="EMBL" id="CP154858">
    <property type="protein sequence ID" value="XDT72742.1"/>
    <property type="molecule type" value="Genomic_DNA"/>
</dbReference>
<comment type="similarity">
    <text evidence="3 10">Belongs to the FliL family.</text>
</comment>
<keyword evidence="9 10" id="KW-0472">Membrane</keyword>
<dbReference type="GO" id="GO:0006935">
    <property type="term" value="P:chemotaxis"/>
    <property type="evidence" value="ECO:0007669"/>
    <property type="project" value="UniProtKB-KW"/>
</dbReference>
<keyword evidence="7 10" id="KW-0283">Flagellar rotation</keyword>
<dbReference type="PANTHER" id="PTHR35091">
    <property type="entry name" value="FLAGELLAR PROTEIN FLIL"/>
    <property type="match status" value="1"/>
</dbReference>
<dbReference type="GO" id="GO:0005886">
    <property type="term" value="C:plasma membrane"/>
    <property type="evidence" value="ECO:0007669"/>
    <property type="project" value="UniProtKB-SubCell"/>
</dbReference>
<evidence type="ECO:0000256" key="1">
    <source>
        <dbReference type="ARBA" id="ARBA00002254"/>
    </source>
</evidence>
<accession>A0AB39UWN1</accession>
<gene>
    <name evidence="11" type="ORF">AAIA72_01795</name>
</gene>
<dbReference type="KEGG" id="tcd:AAIA72_01795"/>
<keyword evidence="5 10" id="KW-0145">Chemotaxis</keyword>
<reference evidence="11" key="1">
    <citation type="submission" date="2024-05" db="EMBL/GenBank/DDBJ databases">
        <title>Genome sequencing of novel strain.</title>
        <authorList>
            <person name="Ganbat D."/>
            <person name="Ganbat S."/>
            <person name="Lee S.-J."/>
        </authorList>
    </citation>
    <scope>NUCLEOTIDE SEQUENCE</scope>
    <source>
        <strain evidence="11">SMD15-11</strain>
    </source>
</reference>